<evidence type="ECO:0000313" key="3">
    <source>
        <dbReference type="Proteomes" id="UP000824890"/>
    </source>
</evidence>
<comment type="caution">
    <text evidence="2">The sequence shown here is derived from an EMBL/GenBank/DDBJ whole genome shotgun (WGS) entry which is preliminary data.</text>
</comment>
<evidence type="ECO:0000256" key="1">
    <source>
        <dbReference type="SAM" id="MobiDB-lite"/>
    </source>
</evidence>
<feature type="region of interest" description="Disordered" evidence="1">
    <location>
        <begin position="30"/>
        <end position="68"/>
    </location>
</feature>
<dbReference type="EMBL" id="JAGKQM010000019">
    <property type="protein sequence ID" value="KAH0859302.1"/>
    <property type="molecule type" value="Genomic_DNA"/>
</dbReference>
<gene>
    <name evidence="2" type="ORF">HID58_087563</name>
</gene>
<dbReference type="PANTHER" id="PTHR31325">
    <property type="entry name" value="OS01G0798800 PROTEIN-RELATED"/>
    <property type="match status" value="1"/>
</dbReference>
<sequence length="223" mass="25589">MWSVRVSFSLNDSRRLFLLRSSLPSEGRWRLTTEDDAPGPHGGDWEIDDSHHPSEQGPSIDDSYHPDFENAFQENSGGRFESTHLERKKIYEGHAKGVDMRPPLVAEVRGFIFNLDYYIEGDMAADTIPKDVKNLWEEWNIRVLIIFSLSLQVILVVFSPSRKRTSGKLFVFLIWFAYLLADWSANYTIGQISDTQDEEDGDQGWTLCALLAPMNDVRSKRSE</sequence>
<reference evidence="2 3" key="1">
    <citation type="submission" date="2021-05" db="EMBL/GenBank/DDBJ databases">
        <title>Genome Assembly of Synthetic Allotetraploid Brassica napus Reveals Homoeologous Exchanges between Subgenomes.</title>
        <authorList>
            <person name="Davis J.T."/>
        </authorList>
    </citation>
    <scope>NUCLEOTIDE SEQUENCE [LARGE SCALE GENOMIC DNA]</scope>
    <source>
        <strain evidence="3">cv. Da-Ae</strain>
        <tissue evidence="2">Seedling</tissue>
    </source>
</reference>
<evidence type="ECO:0000313" key="2">
    <source>
        <dbReference type="EMBL" id="KAH0859302.1"/>
    </source>
</evidence>
<organism evidence="2 3">
    <name type="scientific">Brassica napus</name>
    <name type="common">Rape</name>
    <dbReference type="NCBI Taxonomy" id="3708"/>
    <lineage>
        <taxon>Eukaryota</taxon>
        <taxon>Viridiplantae</taxon>
        <taxon>Streptophyta</taxon>
        <taxon>Embryophyta</taxon>
        <taxon>Tracheophyta</taxon>
        <taxon>Spermatophyta</taxon>
        <taxon>Magnoliopsida</taxon>
        <taxon>eudicotyledons</taxon>
        <taxon>Gunneridae</taxon>
        <taxon>Pentapetalae</taxon>
        <taxon>rosids</taxon>
        <taxon>malvids</taxon>
        <taxon>Brassicales</taxon>
        <taxon>Brassicaceae</taxon>
        <taxon>Brassiceae</taxon>
        <taxon>Brassica</taxon>
    </lineage>
</organism>
<proteinExistence type="predicted"/>
<protein>
    <submittedName>
        <fullName evidence="2">Uncharacterized protein</fullName>
    </submittedName>
</protein>
<accession>A0ABQ7XVF7</accession>
<dbReference type="Proteomes" id="UP000824890">
    <property type="component" value="Unassembled WGS sequence"/>
</dbReference>
<keyword evidence="3" id="KW-1185">Reference proteome</keyword>
<name>A0ABQ7XVF7_BRANA</name>